<keyword evidence="3" id="KW-1185">Reference proteome</keyword>
<proteinExistence type="predicted"/>
<feature type="compositionally biased region" description="Basic and acidic residues" evidence="1">
    <location>
        <begin position="58"/>
        <end position="86"/>
    </location>
</feature>
<dbReference type="EMBL" id="BGZK01000195">
    <property type="protein sequence ID" value="GBP27532.1"/>
    <property type="molecule type" value="Genomic_DNA"/>
</dbReference>
<protein>
    <submittedName>
        <fullName evidence="2">Uncharacterized protein</fullName>
    </submittedName>
</protein>
<evidence type="ECO:0000313" key="3">
    <source>
        <dbReference type="Proteomes" id="UP000299102"/>
    </source>
</evidence>
<gene>
    <name evidence="2" type="ORF">EVAR_18725_1</name>
</gene>
<dbReference type="AlphaFoldDB" id="A0A4C1UNI3"/>
<sequence length="107" mass="12150">MVTRLVPRSARAWNPAQCRLRILKRGEIGIESVIDVGTGPKPDPVSVQLSAGRPTLRLRSDRYRIQEERLESESKPRLDSKLETKQESVQPTKAELQSRTGQDNDRD</sequence>
<feature type="compositionally biased region" description="Polar residues" evidence="1">
    <location>
        <begin position="87"/>
        <end position="101"/>
    </location>
</feature>
<comment type="caution">
    <text evidence="2">The sequence shown here is derived from an EMBL/GenBank/DDBJ whole genome shotgun (WGS) entry which is preliminary data.</text>
</comment>
<name>A0A4C1UNI3_EUMVA</name>
<accession>A0A4C1UNI3</accession>
<dbReference type="Proteomes" id="UP000299102">
    <property type="component" value="Unassembled WGS sequence"/>
</dbReference>
<reference evidence="2 3" key="1">
    <citation type="journal article" date="2019" name="Commun. Biol.">
        <title>The bagworm genome reveals a unique fibroin gene that provides high tensile strength.</title>
        <authorList>
            <person name="Kono N."/>
            <person name="Nakamura H."/>
            <person name="Ohtoshi R."/>
            <person name="Tomita M."/>
            <person name="Numata K."/>
            <person name="Arakawa K."/>
        </authorList>
    </citation>
    <scope>NUCLEOTIDE SEQUENCE [LARGE SCALE GENOMIC DNA]</scope>
</reference>
<evidence type="ECO:0000256" key="1">
    <source>
        <dbReference type="SAM" id="MobiDB-lite"/>
    </source>
</evidence>
<organism evidence="2 3">
    <name type="scientific">Eumeta variegata</name>
    <name type="common">Bagworm moth</name>
    <name type="synonym">Eumeta japonica</name>
    <dbReference type="NCBI Taxonomy" id="151549"/>
    <lineage>
        <taxon>Eukaryota</taxon>
        <taxon>Metazoa</taxon>
        <taxon>Ecdysozoa</taxon>
        <taxon>Arthropoda</taxon>
        <taxon>Hexapoda</taxon>
        <taxon>Insecta</taxon>
        <taxon>Pterygota</taxon>
        <taxon>Neoptera</taxon>
        <taxon>Endopterygota</taxon>
        <taxon>Lepidoptera</taxon>
        <taxon>Glossata</taxon>
        <taxon>Ditrysia</taxon>
        <taxon>Tineoidea</taxon>
        <taxon>Psychidae</taxon>
        <taxon>Oiketicinae</taxon>
        <taxon>Eumeta</taxon>
    </lineage>
</organism>
<evidence type="ECO:0000313" key="2">
    <source>
        <dbReference type="EMBL" id="GBP27532.1"/>
    </source>
</evidence>
<feature type="region of interest" description="Disordered" evidence="1">
    <location>
        <begin position="58"/>
        <end position="107"/>
    </location>
</feature>